<comment type="caution">
    <text evidence="1">The sequence shown here is derived from an EMBL/GenBank/DDBJ whole genome shotgun (WGS) entry which is preliminary data.</text>
</comment>
<evidence type="ECO:0000313" key="2">
    <source>
        <dbReference type="Proteomes" id="UP001056120"/>
    </source>
</evidence>
<keyword evidence="2" id="KW-1185">Reference proteome</keyword>
<dbReference type="Proteomes" id="UP001056120">
    <property type="component" value="Linkage Group LG01"/>
</dbReference>
<protein>
    <submittedName>
        <fullName evidence="1">Uncharacterized protein</fullName>
    </submittedName>
</protein>
<accession>A0ACB9KBS4</accession>
<sequence>MWGAFHKHGVGSIGKNTHHAFCHEVCKVETIEAYTGMRESNFAPKHSLSVDQTKIDHKGKLSLTTNTSNTIKYNMENGNDIFPSDNSRYSQSP</sequence>
<evidence type="ECO:0000313" key="1">
    <source>
        <dbReference type="EMBL" id="KAI3829702.1"/>
    </source>
</evidence>
<organism evidence="1 2">
    <name type="scientific">Smallanthus sonchifolius</name>
    <dbReference type="NCBI Taxonomy" id="185202"/>
    <lineage>
        <taxon>Eukaryota</taxon>
        <taxon>Viridiplantae</taxon>
        <taxon>Streptophyta</taxon>
        <taxon>Embryophyta</taxon>
        <taxon>Tracheophyta</taxon>
        <taxon>Spermatophyta</taxon>
        <taxon>Magnoliopsida</taxon>
        <taxon>eudicotyledons</taxon>
        <taxon>Gunneridae</taxon>
        <taxon>Pentapetalae</taxon>
        <taxon>asterids</taxon>
        <taxon>campanulids</taxon>
        <taxon>Asterales</taxon>
        <taxon>Asteraceae</taxon>
        <taxon>Asteroideae</taxon>
        <taxon>Heliantheae alliance</taxon>
        <taxon>Millerieae</taxon>
        <taxon>Smallanthus</taxon>
    </lineage>
</organism>
<name>A0ACB9KBS4_9ASTR</name>
<reference evidence="1 2" key="2">
    <citation type="journal article" date="2022" name="Mol. Ecol. Resour.">
        <title>The genomes of chicory, endive, great burdock and yacon provide insights into Asteraceae paleo-polyploidization history and plant inulin production.</title>
        <authorList>
            <person name="Fan W."/>
            <person name="Wang S."/>
            <person name="Wang H."/>
            <person name="Wang A."/>
            <person name="Jiang F."/>
            <person name="Liu H."/>
            <person name="Zhao H."/>
            <person name="Xu D."/>
            <person name="Zhang Y."/>
        </authorList>
    </citation>
    <scope>NUCLEOTIDE SEQUENCE [LARGE SCALE GENOMIC DNA]</scope>
    <source>
        <strain evidence="2">cv. Yunnan</strain>
        <tissue evidence="1">Leaves</tissue>
    </source>
</reference>
<gene>
    <name evidence="1" type="ORF">L1987_03830</name>
</gene>
<dbReference type="EMBL" id="CM042018">
    <property type="protein sequence ID" value="KAI3829702.1"/>
    <property type="molecule type" value="Genomic_DNA"/>
</dbReference>
<proteinExistence type="predicted"/>
<reference evidence="2" key="1">
    <citation type="journal article" date="2022" name="Mol. Ecol. Resour.">
        <title>The genomes of chicory, endive, great burdock and yacon provide insights into Asteraceae palaeo-polyploidization history and plant inulin production.</title>
        <authorList>
            <person name="Fan W."/>
            <person name="Wang S."/>
            <person name="Wang H."/>
            <person name="Wang A."/>
            <person name="Jiang F."/>
            <person name="Liu H."/>
            <person name="Zhao H."/>
            <person name="Xu D."/>
            <person name="Zhang Y."/>
        </authorList>
    </citation>
    <scope>NUCLEOTIDE SEQUENCE [LARGE SCALE GENOMIC DNA]</scope>
    <source>
        <strain evidence="2">cv. Yunnan</strain>
    </source>
</reference>